<keyword evidence="2" id="KW-0418">Kinase</keyword>
<gene>
    <name evidence="6" type="ORF">ACFSKW_01190</name>
</gene>
<evidence type="ECO:0000256" key="1">
    <source>
        <dbReference type="ARBA" id="ARBA00022679"/>
    </source>
</evidence>
<dbReference type="SMART" id="SM00065">
    <property type="entry name" value="GAF"/>
    <property type="match status" value="2"/>
</dbReference>
<organism evidence="6 7">
    <name type="scientific">Nonomuraea mangrovi</name>
    <dbReference type="NCBI Taxonomy" id="2316207"/>
    <lineage>
        <taxon>Bacteria</taxon>
        <taxon>Bacillati</taxon>
        <taxon>Actinomycetota</taxon>
        <taxon>Actinomycetes</taxon>
        <taxon>Streptosporangiales</taxon>
        <taxon>Streptosporangiaceae</taxon>
        <taxon>Nonomuraea</taxon>
    </lineage>
</organism>
<dbReference type="CDD" id="cd16917">
    <property type="entry name" value="HATPase_UhpB-NarQ-NarX-like"/>
    <property type="match status" value="1"/>
</dbReference>
<evidence type="ECO:0000259" key="5">
    <source>
        <dbReference type="SMART" id="SM00387"/>
    </source>
</evidence>
<evidence type="ECO:0000259" key="4">
    <source>
        <dbReference type="SMART" id="SM00065"/>
    </source>
</evidence>
<dbReference type="SMART" id="SM00387">
    <property type="entry name" value="HATPase_c"/>
    <property type="match status" value="1"/>
</dbReference>
<dbReference type="Proteomes" id="UP001597368">
    <property type="component" value="Unassembled WGS sequence"/>
</dbReference>
<dbReference type="Pfam" id="PF02518">
    <property type="entry name" value="HATPase_c"/>
    <property type="match status" value="1"/>
</dbReference>
<dbReference type="SUPFAM" id="SSF55781">
    <property type="entry name" value="GAF domain-like"/>
    <property type="match status" value="2"/>
</dbReference>
<dbReference type="Pfam" id="PF07730">
    <property type="entry name" value="HisKA_3"/>
    <property type="match status" value="1"/>
</dbReference>
<accession>A0ABW4SL51</accession>
<dbReference type="Pfam" id="PF13492">
    <property type="entry name" value="GAF_3"/>
    <property type="match status" value="1"/>
</dbReference>
<dbReference type="PANTHER" id="PTHR24421:SF56">
    <property type="entry name" value="OXYGEN SENSOR HISTIDINE KINASE RESPONSE REGULATOR DOST"/>
    <property type="match status" value="1"/>
</dbReference>
<dbReference type="InterPro" id="IPR011712">
    <property type="entry name" value="Sig_transdc_His_kin_sub3_dim/P"/>
</dbReference>
<dbReference type="SUPFAM" id="SSF55874">
    <property type="entry name" value="ATPase domain of HSP90 chaperone/DNA topoisomerase II/histidine kinase"/>
    <property type="match status" value="1"/>
</dbReference>
<dbReference type="InterPro" id="IPR050482">
    <property type="entry name" value="Sensor_HK_TwoCompSys"/>
</dbReference>
<dbReference type="InterPro" id="IPR003594">
    <property type="entry name" value="HATPase_dom"/>
</dbReference>
<evidence type="ECO:0000256" key="2">
    <source>
        <dbReference type="ARBA" id="ARBA00022777"/>
    </source>
</evidence>
<comment type="caution">
    <text evidence="6">The sequence shown here is derived from an EMBL/GenBank/DDBJ whole genome shotgun (WGS) entry which is preliminary data.</text>
</comment>
<keyword evidence="7" id="KW-1185">Reference proteome</keyword>
<dbReference type="InterPro" id="IPR029016">
    <property type="entry name" value="GAF-like_dom_sf"/>
</dbReference>
<evidence type="ECO:0000313" key="6">
    <source>
        <dbReference type="EMBL" id="MFD1930083.1"/>
    </source>
</evidence>
<dbReference type="PANTHER" id="PTHR24421">
    <property type="entry name" value="NITRATE/NITRITE SENSOR PROTEIN NARX-RELATED"/>
    <property type="match status" value="1"/>
</dbReference>
<feature type="domain" description="Histidine kinase/HSP90-like ATPase" evidence="5">
    <location>
        <begin position="460"/>
        <end position="548"/>
    </location>
</feature>
<feature type="domain" description="GAF" evidence="4">
    <location>
        <begin position="42"/>
        <end position="189"/>
    </location>
</feature>
<name>A0ABW4SL51_9ACTN</name>
<evidence type="ECO:0000256" key="3">
    <source>
        <dbReference type="ARBA" id="ARBA00023012"/>
    </source>
</evidence>
<sequence>MPNMRLDELLAELQVRLDAVLATRDRVHALLDAVVSVGSDLDLETMLRRIVETATDLVDASYGALGVVGAERTLLQFIPVGLSEEEIARIEHWPHGLGLLGLLIKDARPLRLRLISDHPESYGFPPGHPPMGTFLGVPIRVRDAVFGNLYLTEKRGGGEFDEEDEAIVIALATAAGVAVENARLYEESRRRETWLQASSEITTSLLSGAEPHDVLRMLASSARRMTDADVATVLLPDASGDTLTVAVAEGEHSDDLHGAVFPVGEGAVGAVFASGESWVETSLRNSSCLDEPGLLVALGAAPRVRGVLALFKHPGRMPFTGADVEMLDAFSGQAAVAIELAETRKDAERLGLLEDRDRIAKDLHDVVIQRLFAVAMTLMGAVRLVERPEAADRVQHAIDELDETIRQIRSTIFALQGPRESTSPTLRARIVDLVEDARGHLGFMPALRMEGALDHQVPEAVADHLMAVLREALSNVVRHAKATRAEVSVEVADGMLTLVVEDDGVGTGASGRRSGLRNIEERAAQLGGTMELETPVTSGTRLCWRVPV</sequence>
<dbReference type="InterPro" id="IPR003018">
    <property type="entry name" value="GAF"/>
</dbReference>
<dbReference type="EMBL" id="JBHUFV010000003">
    <property type="protein sequence ID" value="MFD1930083.1"/>
    <property type="molecule type" value="Genomic_DNA"/>
</dbReference>
<dbReference type="Gene3D" id="1.20.5.1930">
    <property type="match status" value="1"/>
</dbReference>
<reference evidence="7" key="1">
    <citation type="journal article" date="2019" name="Int. J. Syst. Evol. Microbiol.">
        <title>The Global Catalogue of Microorganisms (GCM) 10K type strain sequencing project: providing services to taxonomists for standard genome sequencing and annotation.</title>
        <authorList>
            <consortium name="The Broad Institute Genomics Platform"/>
            <consortium name="The Broad Institute Genome Sequencing Center for Infectious Disease"/>
            <person name="Wu L."/>
            <person name="Ma J."/>
        </authorList>
    </citation>
    <scope>NUCLEOTIDE SEQUENCE [LARGE SCALE GENOMIC DNA]</scope>
    <source>
        <strain evidence="7">ICMP 6774ER</strain>
    </source>
</reference>
<keyword evidence="3" id="KW-0902">Two-component regulatory system</keyword>
<dbReference type="Gene3D" id="3.30.450.40">
    <property type="match status" value="2"/>
</dbReference>
<dbReference type="Gene3D" id="3.30.565.10">
    <property type="entry name" value="Histidine kinase-like ATPase, C-terminal domain"/>
    <property type="match status" value="1"/>
</dbReference>
<dbReference type="InterPro" id="IPR036890">
    <property type="entry name" value="HATPase_C_sf"/>
</dbReference>
<dbReference type="RefSeq" id="WP_379569167.1">
    <property type="nucleotide sequence ID" value="NZ_JBHUFV010000003.1"/>
</dbReference>
<proteinExistence type="predicted"/>
<evidence type="ECO:0000313" key="7">
    <source>
        <dbReference type="Proteomes" id="UP001597368"/>
    </source>
</evidence>
<feature type="domain" description="GAF" evidence="4">
    <location>
        <begin position="210"/>
        <end position="348"/>
    </location>
</feature>
<protein>
    <submittedName>
        <fullName evidence="6">GAF domain-containing protein</fullName>
    </submittedName>
</protein>
<dbReference type="Pfam" id="PF13185">
    <property type="entry name" value="GAF_2"/>
    <property type="match status" value="1"/>
</dbReference>
<keyword evidence="1" id="KW-0808">Transferase</keyword>